<name>E0I576_9BACL</name>
<feature type="compositionally biased region" description="Basic and acidic residues" evidence="1">
    <location>
        <begin position="20"/>
        <end position="40"/>
    </location>
</feature>
<organism evidence="2 3">
    <name type="scientific">Paenibacillus curdlanolyticus YK9</name>
    <dbReference type="NCBI Taxonomy" id="717606"/>
    <lineage>
        <taxon>Bacteria</taxon>
        <taxon>Bacillati</taxon>
        <taxon>Bacillota</taxon>
        <taxon>Bacilli</taxon>
        <taxon>Bacillales</taxon>
        <taxon>Paenibacillaceae</taxon>
        <taxon>Paenibacillus</taxon>
    </lineage>
</organism>
<feature type="region of interest" description="Disordered" evidence="1">
    <location>
        <begin position="1"/>
        <end position="51"/>
    </location>
</feature>
<feature type="compositionally biased region" description="Polar residues" evidence="1">
    <location>
        <begin position="1"/>
        <end position="14"/>
    </location>
</feature>
<evidence type="ECO:0000313" key="2">
    <source>
        <dbReference type="EMBL" id="EFM12118.1"/>
    </source>
</evidence>
<protein>
    <submittedName>
        <fullName evidence="2">Uncharacterized protein</fullName>
    </submittedName>
</protein>
<dbReference type="Proteomes" id="UP000005387">
    <property type="component" value="Unassembled WGS sequence"/>
</dbReference>
<accession>E0I576</accession>
<evidence type="ECO:0000256" key="1">
    <source>
        <dbReference type="SAM" id="MobiDB-lite"/>
    </source>
</evidence>
<dbReference type="EMBL" id="AEDD01000002">
    <property type="protein sequence ID" value="EFM12118.1"/>
    <property type="molecule type" value="Genomic_DNA"/>
</dbReference>
<proteinExistence type="predicted"/>
<gene>
    <name evidence="2" type="ORF">PaecuDRAFT_0798</name>
</gene>
<evidence type="ECO:0000313" key="3">
    <source>
        <dbReference type="Proteomes" id="UP000005387"/>
    </source>
</evidence>
<keyword evidence="3" id="KW-1185">Reference proteome</keyword>
<reference evidence="2 3" key="1">
    <citation type="submission" date="2010-07" db="EMBL/GenBank/DDBJ databases">
        <title>The draft genome of Paenibacillus curdlanolyticus YK9.</title>
        <authorList>
            <consortium name="US DOE Joint Genome Institute (JGI-PGF)"/>
            <person name="Lucas S."/>
            <person name="Copeland A."/>
            <person name="Lapidus A."/>
            <person name="Cheng J.-F."/>
            <person name="Bruce D."/>
            <person name="Goodwin L."/>
            <person name="Pitluck S."/>
            <person name="Land M.L."/>
            <person name="Hauser L."/>
            <person name="Chang Y.-J."/>
            <person name="Jeffries C."/>
            <person name="Anderson I.J."/>
            <person name="Johnson E."/>
            <person name="Loganathan U."/>
            <person name="Mulhopadhyay B."/>
            <person name="Kyrpides N."/>
            <person name="Woyke T.J."/>
        </authorList>
    </citation>
    <scope>NUCLEOTIDE SEQUENCE [LARGE SCALE GENOMIC DNA]</scope>
    <source>
        <strain evidence="2 3">YK9</strain>
    </source>
</reference>
<sequence length="51" mass="5778">MLNPEVSQVPYNKSQKTKNQHNEASLKEEEQTAKARKQAERPASLNGINKN</sequence>
<dbReference type="AlphaFoldDB" id="E0I576"/>